<evidence type="ECO:0000256" key="2">
    <source>
        <dbReference type="SAM" id="MobiDB-lite"/>
    </source>
</evidence>
<keyword evidence="3" id="KW-1185">Reference proteome</keyword>
<reference evidence="4" key="1">
    <citation type="submission" date="2016-11" db="UniProtKB">
        <authorList>
            <consortium name="WormBaseParasite"/>
        </authorList>
    </citation>
    <scope>IDENTIFICATION</scope>
</reference>
<dbReference type="AlphaFoldDB" id="A0A1I7T8K8"/>
<feature type="region of interest" description="Disordered" evidence="2">
    <location>
        <begin position="1"/>
        <end position="20"/>
    </location>
</feature>
<dbReference type="PANTHER" id="PTHR13341">
    <property type="entry name" value="MIR-INTERACTING SAPOSIN-LIKE PROTEIN"/>
    <property type="match status" value="1"/>
</dbReference>
<organism evidence="3 4">
    <name type="scientific">Caenorhabditis tropicalis</name>
    <dbReference type="NCBI Taxonomy" id="1561998"/>
    <lineage>
        <taxon>Eukaryota</taxon>
        <taxon>Metazoa</taxon>
        <taxon>Ecdysozoa</taxon>
        <taxon>Nematoda</taxon>
        <taxon>Chromadorea</taxon>
        <taxon>Rhabditida</taxon>
        <taxon>Rhabditina</taxon>
        <taxon>Rhabditomorpha</taxon>
        <taxon>Rhabditoidea</taxon>
        <taxon>Rhabditidae</taxon>
        <taxon>Peloderinae</taxon>
        <taxon>Caenorhabditis</taxon>
    </lineage>
</organism>
<dbReference type="WBParaSite" id="Csp11.Scaffold546.g3477.t1">
    <property type="protein sequence ID" value="Csp11.Scaffold546.g3477.t1"/>
    <property type="gene ID" value="Csp11.Scaffold546.g3477"/>
</dbReference>
<evidence type="ECO:0000313" key="3">
    <source>
        <dbReference type="Proteomes" id="UP000095282"/>
    </source>
</evidence>
<evidence type="ECO:0000313" key="4">
    <source>
        <dbReference type="WBParaSite" id="Csp11.Scaffold546.g3477.t1"/>
    </source>
</evidence>
<dbReference type="GO" id="GO:0005783">
    <property type="term" value="C:endoplasmic reticulum"/>
    <property type="evidence" value="ECO:0007669"/>
    <property type="project" value="TreeGrafter"/>
</dbReference>
<evidence type="ECO:0000256" key="1">
    <source>
        <dbReference type="ARBA" id="ARBA00007285"/>
    </source>
</evidence>
<proteinExistence type="inferred from homology"/>
<comment type="similarity">
    <text evidence="1">Belongs to the canopy family.</text>
</comment>
<dbReference type="Proteomes" id="UP000095282">
    <property type="component" value="Unplaced"/>
</dbReference>
<dbReference type="InterPro" id="IPR042415">
    <property type="entry name" value="CNPY"/>
</dbReference>
<dbReference type="eggNOG" id="ENOG502TG74">
    <property type="taxonomic scope" value="Eukaryota"/>
</dbReference>
<dbReference type="PANTHER" id="PTHR13341:SF5">
    <property type="entry name" value="PAP-ASSOCIATED DOMAIN-CONTAINING PROTEIN"/>
    <property type="match status" value="1"/>
</dbReference>
<accession>A0A1I7T8K8</accession>
<name>A0A1I7T8K8_9PELO</name>
<sequence length="420" mass="48098">MSKTGKVAKFPLPHDNNMPTYTNEETVDSQEGEIDVVNGQTTDIEVDVYGGANINEYFYAIEDRGPAIKRVKRDNNVGRKLDKMEKIANSMAGERIDLVELGTNVMVGTSDRTLNHVAVEKAIKSGVSEAPFLGEISMETLVEGMLRPQAADGRFAMLGTSVMWNALKSNMRELKVNILEQTAQTYAEPRFDAIDISIDNISSFQYDYLIESAKVFAEADLYYIFSLLTFRKAAKLLNKTKQFLKAYFVISCRPRCMIWRYTLRRAGNSNRKAILNLPENIVQSLLKFLIDLTGIGSGEKSFHELEHSTPFYHSLGEDEVLKEQRYYETCKLKDPLLRFFRDAITDVLNEVREMPFSLATGTLVSPLRGRKQTCSYVMWRDYETFLKNENELPSEMNIKKRMMFEQTLCRIPSIERPPHY</sequence>
<protein>
    <submittedName>
        <fullName evidence="4">FAD-binding PCMH-type domain-containing protein</fullName>
    </submittedName>
</protein>